<dbReference type="Gene3D" id="3.40.50.150">
    <property type="entry name" value="Vaccinia Virus protein VP39"/>
    <property type="match status" value="1"/>
</dbReference>
<dbReference type="SUPFAM" id="SSF53335">
    <property type="entry name" value="S-adenosyl-L-methionine-dependent methyltransferases"/>
    <property type="match status" value="1"/>
</dbReference>
<accession>A0AAE0IPS2</accession>
<reference evidence="2" key="1">
    <citation type="journal article" date="2023" name="Mol. Phylogenet. Evol.">
        <title>Genome-scale phylogeny and comparative genomics of the fungal order Sordariales.</title>
        <authorList>
            <person name="Hensen N."/>
            <person name="Bonometti L."/>
            <person name="Westerberg I."/>
            <person name="Brannstrom I.O."/>
            <person name="Guillou S."/>
            <person name="Cros-Aarteil S."/>
            <person name="Calhoun S."/>
            <person name="Haridas S."/>
            <person name="Kuo A."/>
            <person name="Mondo S."/>
            <person name="Pangilinan J."/>
            <person name="Riley R."/>
            <person name="LaButti K."/>
            <person name="Andreopoulos B."/>
            <person name="Lipzen A."/>
            <person name="Chen C."/>
            <person name="Yan M."/>
            <person name="Daum C."/>
            <person name="Ng V."/>
            <person name="Clum A."/>
            <person name="Steindorff A."/>
            <person name="Ohm R.A."/>
            <person name="Martin F."/>
            <person name="Silar P."/>
            <person name="Natvig D.O."/>
            <person name="Lalanne C."/>
            <person name="Gautier V."/>
            <person name="Ament-Velasquez S.L."/>
            <person name="Kruys A."/>
            <person name="Hutchinson M.I."/>
            <person name="Powell A.J."/>
            <person name="Barry K."/>
            <person name="Miller A.N."/>
            <person name="Grigoriev I.V."/>
            <person name="Debuchy R."/>
            <person name="Gladieux P."/>
            <person name="Hiltunen Thoren M."/>
            <person name="Johannesson H."/>
        </authorList>
    </citation>
    <scope>NUCLEOTIDE SEQUENCE</scope>
    <source>
        <strain evidence="2">CBS 118394</strain>
    </source>
</reference>
<evidence type="ECO:0000313" key="3">
    <source>
        <dbReference type="Proteomes" id="UP001283341"/>
    </source>
</evidence>
<sequence length="287" mass="31751">MATEKKDNWSTEAYQNAASFVPKLATKVMQWLDPQSDDVILDIGCGDGVLDIEIAQILVKGTTGRLHGVDSSKAMIQAAEQKVAAALGAGGKANKCTFEVMDATSLIHTPSLQSGNFTKLFSNAALHWVLGGDCPDQKREDFFLGARNALTPGGIFAFEMGGLGNVSELRTAILMSVGRRLGSIEKAQELDPWFFPDEEWVTHIMEEVVGGWKVERVERQWRPTDADEGGVEGWMRLMAAQFFEVLEEKEREDCIREICDVLEVVCKKPGGGYMFSYVRLRVLARKV</sequence>
<reference evidence="2" key="2">
    <citation type="submission" date="2023-06" db="EMBL/GenBank/DDBJ databases">
        <authorList>
            <consortium name="Lawrence Berkeley National Laboratory"/>
            <person name="Haridas S."/>
            <person name="Hensen N."/>
            <person name="Bonometti L."/>
            <person name="Westerberg I."/>
            <person name="Brannstrom I.O."/>
            <person name="Guillou S."/>
            <person name="Cros-Aarteil S."/>
            <person name="Calhoun S."/>
            <person name="Kuo A."/>
            <person name="Mondo S."/>
            <person name="Pangilinan J."/>
            <person name="Riley R."/>
            <person name="Labutti K."/>
            <person name="Andreopoulos B."/>
            <person name="Lipzen A."/>
            <person name="Chen C."/>
            <person name="Yanf M."/>
            <person name="Daum C."/>
            <person name="Ng V."/>
            <person name="Clum A."/>
            <person name="Steindorff A."/>
            <person name="Ohm R."/>
            <person name="Martin F."/>
            <person name="Silar P."/>
            <person name="Natvig D."/>
            <person name="Lalanne C."/>
            <person name="Gautier V."/>
            <person name="Ament-Velasquez S.L."/>
            <person name="Kruys A."/>
            <person name="Hutchinson M.I."/>
            <person name="Powell A.J."/>
            <person name="Barry K."/>
            <person name="Miller A.N."/>
            <person name="Grigoriev I.V."/>
            <person name="Debuchy R."/>
            <person name="Gladieux P."/>
            <person name="Thoren M.H."/>
            <person name="Johannesson H."/>
        </authorList>
    </citation>
    <scope>NUCLEOTIDE SEQUENCE</scope>
    <source>
        <strain evidence="2">CBS 118394</strain>
    </source>
</reference>
<evidence type="ECO:0000259" key="1">
    <source>
        <dbReference type="Pfam" id="PF13847"/>
    </source>
</evidence>
<dbReference type="Pfam" id="PF13847">
    <property type="entry name" value="Methyltransf_31"/>
    <property type="match status" value="1"/>
</dbReference>
<dbReference type="Proteomes" id="UP001283341">
    <property type="component" value="Unassembled WGS sequence"/>
</dbReference>
<dbReference type="EMBL" id="JAUEDM010000001">
    <property type="protein sequence ID" value="KAK3328919.1"/>
    <property type="molecule type" value="Genomic_DNA"/>
</dbReference>
<evidence type="ECO:0000313" key="2">
    <source>
        <dbReference type="EMBL" id="KAK3328919.1"/>
    </source>
</evidence>
<comment type="caution">
    <text evidence="2">The sequence shown here is derived from an EMBL/GenBank/DDBJ whole genome shotgun (WGS) entry which is preliminary data.</text>
</comment>
<gene>
    <name evidence="2" type="ORF">B0H66DRAFT_539733</name>
</gene>
<dbReference type="PANTHER" id="PTHR43861">
    <property type="entry name" value="TRANS-ACONITATE 2-METHYLTRANSFERASE-RELATED"/>
    <property type="match status" value="1"/>
</dbReference>
<dbReference type="GO" id="GO:0032259">
    <property type="term" value="P:methylation"/>
    <property type="evidence" value="ECO:0007669"/>
    <property type="project" value="UniProtKB-KW"/>
</dbReference>
<dbReference type="CDD" id="cd02440">
    <property type="entry name" value="AdoMet_MTases"/>
    <property type="match status" value="1"/>
</dbReference>
<dbReference type="InterPro" id="IPR025714">
    <property type="entry name" value="Methyltranfer_dom"/>
</dbReference>
<dbReference type="GO" id="GO:0008168">
    <property type="term" value="F:methyltransferase activity"/>
    <property type="evidence" value="ECO:0007669"/>
    <property type="project" value="UniProtKB-KW"/>
</dbReference>
<protein>
    <submittedName>
        <fullName evidence="2">S-adenosyl-L-methionine-dependent methyltransferase</fullName>
    </submittedName>
</protein>
<dbReference type="PANTHER" id="PTHR43861:SF1">
    <property type="entry name" value="TRANS-ACONITATE 2-METHYLTRANSFERASE"/>
    <property type="match status" value="1"/>
</dbReference>
<dbReference type="InterPro" id="IPR029063">
    <property type="entry name" value="SAM-dependent_MTases_sf"/>
</dbReference>
<proteinExistence type="predicted"/>
<feature type="domain" description="Methyltransferase" evidence="1">
    <location>
        <begin position="36"/>
        <end position="159"/>
    </location>
</feature>
<keyword evidence="3" id="KW-1185">Reference proteome</keyword>
<dbReference type="AlphaFoldDB" id="A0AAE0IPS2"/>
<name>A0AAE0IPS2_9PEZI</name>
<keyword evidence="2" id="KW-0489">Methyltransferase</keyword>
<keyword evidence="2" id="KW-0808">Transferase</keyword>
<organism evidence="2 3">
    <name type="scientific">Apodospora peruviana</name>
    <dbReference type="NCBI Taxonomy" id="516989"/>
    <lineage>
        <taxon>Eukaryota</taxon>
        <taxon>Fungi</taxon>
        <taxon>Dikarya</taxon>
        <taxon>Ascomycota</taxon>
        <taxon>Pezizomycotina</taxon>
        <taxon>Sordariomycetes</taxon>
        <taxon>Sordariomycetidae</taxon>
        <taxon>Sordariales</taxon>
        <taxon>Lasiosphaeriaceae</taxon>
        <taxon>Apodospora</taxon>
    </lineage>
</organism>